<evidence type="ECO:0000256" key="10">
    <source>
        <dbReference type="ARBA" id="ARBA00048109"/>
    </source>
</evidence>
<dbReference type="InterPro" id="IPR014292">
    <property type="entry name" value="Acyl_transf_WS/DGAT"/>
</dbReference>
<dbReference type="InterPro" id="IPR004255">
    <property type="entry name" value="O-acyltransferase_WSD1_N"/>
</dbReference>
<proteinExistence type="inferred from homology"/>
<evidence type="ECO:0000259" key="12">
    <source>
        <dbReference type="Pfam" id="PF03007"/>
    </source>
</evidence>
<accession>A0ABW6SIL3</accession>
<evidence type="ECO:0000256" key="8">
    <source>
        <dbReference type="ARBA" id="ARBA00023098"/>
    </source>
</evidence>
<dbReference type="RefSeq" id="WP_157186826.1">
    <property type="nucleotide sequence ID" value="NZ_JBIAQY010000043.1"/>
</dbReference>
<evidence type="ECO:0000256" key="5">
    <source>
        <dbReference type="ARBA" id="ARBA00022516"/>
    </source>
</evidence>
<evidence type="ECO:0000256" key="4">
    <source>
        <dbReference type="ARBA" id="ARBA00013244"/>
    </source>
</evidence>
<comment type="catalytic activity">
    <reaction evidence="10 11">
        <text>an acyl-CoA + a 1,2-diacyl-sn-glycerol = a triacyl-sn-glycerol + CoA</text>
        <dbReference type="Rhea" id="RHEA:10868"/>
        <dbReference type="ChEBI" id="CHEBI:17815"/>
        <dbReference type="ChEBI" id="CHEBI:57287"/>
        <dbReference type="ChEBI" id="CHEBI:58342"/>
        <dbReference type="ChEBI" id="CHEBI:64615"/>
        <dbReference type="EC" id="2.3.1.20"/>
    </reaction>
</comment>
<keyword evidence="6 11" id="KW-0808">Transferase</keyword>
<dbReference type="EMBL" id="JBIAQY010000043">
    <property type="protein sequence ID" value="MFF3575225.1"/>
    <property type="molecule type" value="Genomic_DNA"/>
</dbReference>
<keyword evidence="7 11" id="KW-0319">Glycerol metabolism</keyword>
<keyword evidence="8 11" id="KW-0443">Lipid metabolism</keyword>
<comment type="pathway">
    <text evidence="2">Lipid metabolism.</text>
</comment>
<dbReference type="GO" id="GO:0016746">
    <property type="term" value="F:acyltransferase activity"/>
    <property type="evidence" value="ECO:0007669"/>
    <property type="project" value="UniProtKB-KW"/>
</dbReference>
<dbReference type="InterPro" id="IPR023213">
    <property type="entry name" value="CAT-like_dom_sf"/>
</dbReference>
<comment type="similarity">
    <text evidence="3 11">Belongs to the long-chain O-acyltransferase family.</text>
</comment>
<organism evidence="14 15">
    <name type="scientific">Nocardia jiangxiensis</name>
    <dbReference type="NCBI Taxonomy" id="282685"/>
    <lineage>
        <taxon>Bacteria</taxon>
        <taxon>Bacillati</taxon>
        <taxon>Actinomycetota</taxon>
        <taxon>Actinomycetes</taxon>
        <taxon>Mycobacteriales</taxon>
        <taxon>Nocardiaceae</taxon>
        <taxon>Nocardia</taxon>
    </lineage>
</organism>
<evidence type="ECO:0000256" key="2">
    <source>
        <dbReference type="ARBA" id="ARBA00005189"/>
    </source>
</evidence>
<evidence type="ECO:0000256" key="11">
    <source>
        <dbReference type="RuleBase" id="RU361241"/>
    </source>
</evidence>
<evidence type="ECO:0000256" key="7">
    <source>
        <dbReference type="ARBA" id="ARBA00022798"/>
    </source>
</evidence>
<evidence type="ECO:0000256" key="9">
    <source>
        <dbReference type="ARBA" id="ARBA00023315"/>
    </source>
</evidence>
<dbReference type="InterPro" id="IPR045034">
    <property type="entry name" value="O-acyltransferase_WSD1-like"/>
</dbReference>
<sequence>MGSSNSTVLDGRGTTVRIETPGEALGTGRAGAIPPPSATTIPNAATPGKPRQLSALDLHLLDSESVSTPLHIGALMLLDSADAPHGPMDIMSLRRLFAARLHLVAPLRCRVRTVPLGLDQPYWEDCVTVDLGYHVREVLLRDGATDADLADYVARRHAQPLDRSRPLWECHLISGLTDGRQAVYTKVHHAVIDGVSAAEVMAAVLDIAETPTATPLPDSGMRRDRTPSAIEMLARSVPNAVTRQSMRAHAMLEAGPTLLRARDDLRHKHPDVPFNGPTTAARSVAYTSLPLDTVKSIKKSVDGTVNDVVMALCTSALRSWMLDRAIPTDRPLLAAVPVSVRTPEQFGCAGNQFSIMLSQLPITETDPHHRLELMHSELLAAKDRFRTQPPNLLHQITSLLTPVGHGMPTRALLRATAAALPLANLIVSNVPGPQIPLYLNGIRVLASYPVSLLTELSGSLNITVMSYNGHLDFGIVACPDAVPDTWDIARHLEHALTELHP</sequence>
<name>A0ABW6SIL3_9NOCA</name>
<evidence type="ECO:0000256" key="6">
    <source>
        <dbReference type="ARBA" id="ARBA00022679"/>
    </source>
</evidence>
<keyword evidence="15" id="KW-1185">Reference proteome</keyword>
<evidence type="ECO:0000256" key="3">
    <source>
        <dbReference type="ARBA" id="ARBA00009587"/>
    </source>
</evidence>
<reference evidence="14 15" key="1">
    <citation type="submission" date="2024-10" db="EMBL/GenBank/DDBJ databases">
        <title>The Natural Products Discovery Center: Release of the First 8490 Sequenced Strains for Exploring Actinobacteria Biosynthetic Diversity.</title>
        <authorList>
            <person name="Kalkreuter E."/>
            <person name="Kautsar S.A."/>
            <person name="Yang D."/>
            <person name="Bader C.D."/>
            <person name="Teijaro C.N."/>
            <person name="Fluegel L."/>
            <person name="Davis C.M."/>
            <person name="Simpson J.R."/>
            <person name="Lauterbach L."/>
            <person name="Steele A.D."/>
            <person name="Gui C."/>
            <person name="Meng S."/>
            <person name="Li G."/>
            <person name="Viehrig K."/>
            <person name="Ye F."/>
            <person name="Su P."/>
            <person name="Kiefer A.F."/>
            <person name="Nichols A."/>
            <person name="Cepeda A.J."/>
            <person name="Yan W."/>
            <person name="Fan B."/>
            <person name="Jiang Y."/>
            <person name="Adhikari A."/>
            <person name="Zheng C.-J."/>
            <person name="Schuster L."/>
            <person name="Cowan T.M."/>
            <person name="Smanski M.J."/>
            <person name="Chevrette M.G."/>
            <person name="De Carvalho L.P.S."/>
            <person name="Shen B."/>
        </authorList>
    </citation>
    <scope>NUCLEOTIDE SEQUENCE [LARGE SCALE GENOMIC DNA]</scope>
    <source>
        <strain evidence="14 15">NPDC002593</strain>
    </source>
</reference>
<dbReference type="Pfam" id="PF06974">
    <property type="entry name" value="WS_DGAT_C"/>
    <property type="match status" value="1"/>
</dbReference>
<dbReference type="NCBIfam" id="TIGR02946">
    <property type="entry name" value="acyl_WS_DGAT"/>
    <property type="match status" value="1"/>
</dbReference>
<keyword evidence="5 11" id="KW-0444">Lipid biosynthesis</keyword>
<keyword evidence="9 11" id="KW-0012">Acyltransferase</keyword>
<dbReference type="PANTHER" id="PTHR31650">
    <property type="entry name" value="O-ACYLTRANSFERASE (WSD1-LIKE) FAMILY PROTEIN"/>
    <property type="match status" value="1"/>
</dbReference>
<gene>
    <name evidence="14" type="ORF">ACFYXQ_46595</name>
</gene>
<dbReference type="InterPro" id="IPR009721">
    <property type="entry name" value="O-acyltransferase_WSD1_C"/>
</dbReference>
<comment type="caution">
    <text evidence="14">The sequence shown here is derived from an EMBL/GenBank/DDBJ whole genome shotgun (WGS) entry which is preliminary data.</text>
</comment>
<dbReference type="Proteomes" id="UP001601992">
    <property type="component" value="Unassembled WGS sequence"/>
</dbReference>
<evidence type="ECO:0000256" key="1">
    <source>
        <dbReference type="ARBA" id="ARBA00004771"/>
    </source>
</evidence>
<evidence type="ECO:0000313" key="14">
    <source>
        <dbReference type="EMBL" id="MFF3575225.1"/>
    </source>
</evidence>
<evidence type="ECO:0000259" key="13">
    <source>
        <dbReference type="Pfam" id="PF06974"/>
    </source>
</evidence>
<comment type="pathway">
    <text evidence="1 11">Glycerolipid metabolism; triacylglycerol biosynthesis.</text>
</comment>
<protein>
    <recommendedName>
        <fullName evidence="4 11">Diacylglycerol O-acyltransferase</fullName>
        <ecNumber evidence="4 11">2.3.1.20</ecNumber>
    </recommendedName>
</protein>
<feature type="domain" description="O-acyltransferase WSD1-like N-terminal" evidence="12">
    <location>
        <begin position="53"/>
        <end position="309"/>
    </location>
</feature>
<dbReference type="EC" id="2.3.1.20" evidence="4 11"/>
<feature type="domain" description="O-acyltransferase WSD1 C-terminal" evidence="13">
    <location>
        <begin position="350"/>
        <end position="499"/>
    </location>
</feature>
<dbReference type="SUPFAM" id="SSF52777">
    <property type="entry name" value="CoA-dependent acyltransferases"/>
    <property type="match status" value="1"/>
</dbReference>
<dbReference type="Gene3D" id="3.30.559.10">
    <property type="entry name" value="Chloramphenicol acetyltransferase-like domain"/>
    <property type="match status" value="1"/>
</dbReference>
<dbReference type="Pfam" id="PF03007">
    <property type="entry name" value="WS_DGAT_cat"/>
    <property type="match status" value="1"/>
</dbReference>
<evidence type="ECO:0000313" key="15">
    <source>
        <dbReference type="Proteomes" id="UP001601992"/>
    </source>
</evidence>
<dbReference type="PANTHER" id="PTHR31650:SF1">
    <property type="entry name" value="WAX ESTER SYNTHASE_DIACYLGLYCEROL ACYLTRANSFERASE 4-RELATED"/>
    <property type="match status" value="1"/>
</dbReference>